<proteinExistence type="inferred from homology"/>
<keyword evidence="2" id="KW-0456">Lyase</keyword>
<organism evidence="4 5">
    <name type="scientific">Salinibacillus aidingensis</name>
    <dbReference type="NCBI Taxonomy" id="237684"/>
    <lineage>
        <taxon>Bacteria</taxon>
        <taxon>Bacillati</taxon>
        <taxon>Bacillota</taxon>
        <taxon>Bacilli</taxon>
        <taxon>Bacillales</taxon>
        <taxon>Bacillaceae</taxon>
        <taxon>Salinibacillus</taxon>
    </lineage>
</organism>
<dbReference type="CDD" id="cd06558">
    <property type="entry name" value="crotonase-like"/>
    <property type="match status" value="1"/>
</dbReference>
<sequence>MNTVLFDVVEDYIGLITLNRPKAANAFSTELLQDLNDCMDLIEARDDLRVLIIKGSGEKAFCAGADLKERASMSKNEVVQTVKTIKETVNRVEALPMPVIAAINGAAFGGGLELALACDIRMASTEASLGLTETSLGIIPGAGGTQRLPRLIGPGRAKYLIYSARRVSSQEAYQLGMIEVLVERGKLVEQVLSEASIIAGNGPIGVRQAKEAIQSGLNTNIETGLDIEEACYKRTIPTNDRLEGIQAFKEKRKPNFSGN</sequence>
<dbReference type="PANTHER" id="PTHR11941">
    <property type="entry name" value="ENOYL-COA HYDRATASE-RELATED"/>
    <property type="match status" value="1"/>
</dbReference>
<keyword evidence="5" id="KW-1185">Reference proteome</keyword>
<reference evidence="5" key="1">
    <citation type="journal article" date="2019" name="Int. J. Syst. Evol. Microbiol.">
        <title>The Global Catalogue of Microorganisms (GCM) 10K type strain sequencing project: providing services to taxonomists for standard genome sequencing and annotation.</title>
        <authorList>
            <consortium name="The Broad Institute Genomics Platform"/>
            <consortium name="The Broad Institute Genome Sequencing Center for Infectious Disease"/>
            <person name="Wu L."/>
            <person name="Ma J."/>
        </authorList>
    </citation>
    <scope>NUCLEOTIDE SEQUENCE [LARGE SCALE GENOMIC DNA]</scope>
    <source>
        <strain evidence="5">JCM 12389</strain>
    </source>
</reference>
<evidence type="ECO:0000313" key="5">
    <source>
        <dbReference type="Proteomes" id="UP001500880"/>
    </source>
</evidence>
<dbReference type="InterPro" id="IPR018376">
    <property type="entry name" value="Enoyl-CoA_hyd/isom_CS"/>
</dbReference>
<dbReference type="Pfam" id="PF00378">
    <property type="entry name" value="ECH_1"/>
    <property type="match status" value="1"/>
</dbReference>
<dbReference type="RefSeq" id="WP_343841418.1">
    <property type="nucleotide sequence ID" value="NZ_BAAADO010000004.1"/>
</dbReference>
<evidence type="ECO:0000313" key="4">
    <source>
        <dbReference type="EMBL" id="GAA0496456.1"/>
    </source>
</evidence>
<dbReference type="InterPro" id="IPR029045">
    <property type="entry name" value="ClpP/crotonase-like_dom_sf"/>
</dbReference>
<accession>A0ABP3LA88</accession>
<dbReference type="InterPro" id="IPR014748">
    <property type="entry name" value="Enoyl-CoA_hydra_C"/>
</dbReference>
<dbReference type="SUPFAM" id="SSF52096">
    <property type="entry name" value="ClpP/crotonase"/>
    <property type="match status" value="1"/>
</dbReference>
<dbReference type="PROSITE" id="PS00166">
    <property type="entry name" value="ENOYL_COA_HYDRATASE"/>
    <property type="match status" value="1"/>
</dbReference>
<protein>
    <submittedName>
        <fullName evidence="4">Enoyl-CoA hydratase</fullName>
    </submittedName>
</protein>
<dbReference type="Gene3D" id="1.10.12.10">
    <property type="entry name" value="Lyase 2-enoyl-coa Hydratase, Chain A, domain 2"/>
    <property type="match status" value="1"/>
</dbReference>
<gene>
    <name evidence="4" type="ORF">GCM10008986_24220</name>
</gene>
<dbReference type="NCBIfam" id="NF005802">
    <property type="entry name" value="PRK07657.1"/>
    <property type="match status" value="1"/>
</dbReference>
<dbReference type="PANTHER" id="PTHR11941:SF54">
    <property type="entry name" value="ENOYL-COA HYDRATASE, MITOCHONDRIAL"/>
    <property type="match status" value="1"/>
</dbReference>
<evidence type="ECO:0000256" key="2">
    <source>
        <dbReference type="ARBA" id="ARBA00023239"/>
    </source>
</evidence>
<comment type="caution">
    <text evidence="4">The sequence shown here is derived from an EMBL/GenBank/DDBJ whole genome shotgun (WGS) entry which is preliminary data.</text>
</comment>
<dbReference type="EMBL" id="BAAADO010000004">
    <property type="protein sequence ID" value="GAA0496456.1"/>
    <property type="molecule type" value="Genomic_DNA"/>
</dbReference>
<name>A0ABP3LA88_9BACI</name>
<evidence type="ECO:0000256" key="3">
    <source>
        <dbReference type="RuleBase" id="RU003707"/>
    </source>
</evidence>
<dbReference type="InterPro" id="IPR001753">
    <property type="entry name" value="Enoyl-CoA_hydra/iso"/>
</dbReference>
<comment type="similarity">
    <text evidence="1 3">Belongs to the enoyl-CoA hydratase/isomerase family.</text>
</comment>
<evidence type="ECO:0000256" key="1">
    <source>
        <dbReference type="ARBA" id="ARBA00005254"/>
    </source>
</evidence>
<dbReference type="Gene3D" id="3.90.226.10">
    <property type="entry name" value="2-enoyl-CoA Hydratase, Chain A, domain 1"/>
    <property type="match status" value="1"/>
</dbReference>
<dbReference type="Proteomes" id="UP001500880">
    <property type="component" value="Unassembled WGS sequence"/>
</dbReference>